<dbReference type="Pfam" id="PF04298">
    <property type="entry name" value="Zn_peptidase_2"/>
    <property type="match status" value="1"/>
</dbReference>
<dbReference type="OrthoDB" id="9784298at2"/>
<dbReference type="PANTHER" id="PTHR36434">
    <property type="entry name" value="MEMBRANE PROTEASE YUGP-RELATED"/>
    <property type="match status" value="1"/>
</dbReference>
<accession>A0A371AXS0</accession>
<dbReference type="EMBL" id="QRCT01000013">
    <property type="protein sequence ID" value="RDU24322.1"/>
    <property type="molecule type" value="Genomic_DNA"/>
</dbReference>
<keyword evidence="1" id="KW-1133">Transmembrane helix</keyword>
<evidence type="ECO:0000313" key="2">
    <source>
        <dbReference type="EMBL" id="RDU24322.1"/>
    </source>
</evidence>
<name>A0A371AXS0_9FIRM</name>
<dbReference type="Proteomes" id="UP000255036">
    <property type="component" value="Unassembled WGS sequence"/>
</dbReference>
<comment type="caution">
    <text evidence="2">The sequence shown here is derived from an EMBL/GenBank/DDBJ whole genome shotgun (WGS) entry which is preliminary data.</text>
</comment>
<keyword evidence="1" id="KW-0472">Membrane</keyword>
<dbReference type="InterPro" id="IPR007395">
    <property type="entry name" value="Zn_peptidase_2"/>
</dbReference>
<feature type="transmembrane region" description="Helical" evidence="1">
    <location>
        <begin position="156"/>
        <end position="177"/>
    </location>
</feature>
<organism evidence="2 3">
    <name type="scientific">Anaerosacchariphilus polymeriproducens</name>
    <dbReference type="NCBI Taxonomy" id="1812858"/>
    <lineage>
        <taxon>Bacteria</taxon>
        <taxon>Bacillati</taxon>
        <taxon>Bacillota</taxon>
        <taxon>Clostridia</taxon>
        <taxon>Lachnospirales</taxon>
        <taxon>Lachnospiraceae</taxon>
        <taxon>Anaerosacchariphilus</taxon>
    </lineage>
</organism>
<keyword evidence="3" id="KW-1185">Reference proteome</keyword>
<feature type="transmembrane region" description="Helical" evidence="1">
    <location>
        <begin position="213"/>
        <end position="234"/>
    </location>
</feature>
<dbReference type="PANTHER" id="PTHR36434:SF1">
    <property type="entry name" value="MEMBRANE PROTEASE YUGP-RELATED"/>
    <property type="match status" value="1"/>
</dbReference>
<gene>
    <name evidence="2" type="ORF">DWV06_04935</name>
</gene>
<protein>
    <submittedName>
        <fullName evidence="2">Peptidase</fullName>
    </submittedName>
</protein>
<keyword evidence="1" id="KW-0812">Transmembrane</keyword>
<feature type="transmembrane region" description="Helical" evidence="1">
    <location>
        <begin position="128"/>
        <end position="150"/>
    </location>
</feature>
<dbReference type="AlphaFoldDB" id="A0A371AXS0"/>
<sequence length="241" mass="25926">MYNGIYSGYGMFWDPTYIFVIIGFVLCLGASALVKSAFHKYSRIRNRAGITGAEAAERILRSAGISDVEIVRVSGSLTDHYNPLTKKVALSDEVYDMASVAAVGIAAHECGHVIQHQKGFIPIKIRSAVAPVASIASRLYWIVFIIGFFINGKSGTMLINAGILMFLATLVFQVVTLPVELDASRRATIVLESAGILGDEEIVYTKKVLGAAALTYIAGVASSLLQLLRLLIIAGGRRSDD</sequence>
<feature type="transmembrane region" description="Helical" evidence="1">
    <location>
        <begin position="16"/>
        <end position="38"/>
    </location>
</feature>
<dbReference type="RefSeq" id="WP_115481066.1">
    <property type="nucleotide sequence ID" value="NZ_QRCT01000013.1"/>
</dbReference>
<evidence type="ECO:0000256" key="1">
    <source>
        <dbReference type="SAM" id="Phobius"/>
    </source>
</evidence>
<reference evidence="2 3" key="1">
    <citation type="submission" date="2018-07" db="EMBL/GenBank/DDBJ databases">
        <title>Anaerosacharophilus polymeroproducens gen. nov. sp. nov., an anaerobic bacterium isolated from salt field.</title>
        <authorList>
            <person name="Kim W."/>
            <person name="Yang S.-H."/>
            <person name="Oh J."/>
            <person name="Lee J.-H."/>
            <person name="Kwon K.K."/>
        </authorList>
    </citation>
    <scope>NUCLEOTIDE SEQUENCE [LARGE SCALE GENOMIC DNA]</scope>
    <source>
        <strain evidence="2 3">MCWD5</strain>
    </source>
</reference>
<evidence type="ECO:0000313" key="3">
    <source>
        <dbReference type="Proteomes" id="UP000255036"/>
    </source>
</evidence>
<proteinExistence type="predicted"/>